<proteinExistence type="predicted"/>
<dbReference type="AlphaFoldDB" id="A0A923KNX3"/>
<dbReference type="EMBL" id="JACOFZ010000001">
    <property type="protein sequence ID" value="MBC3881148.1"/>
    <property type="molecule type" value="Genomic_DNA"/>
</dbReference>
<comment type="caution">
    <text evidence="1">The sequence shown here is derived from an EMBL/GenBank/DDBJ whole genome shotgun (WGS) entry which is preliminary data.</text>
</comment>
<dbReference type="Proteomes" id="UP000627446">
    <property type="component" value="Unassembled WGS sequence"/>
</dbReference>
<name>A0A923KNX3_9BURK</name>
<dbReference type="RefSeq" id="WP_186914396.1">
    <property type="nucleotide sequence ID" value="NZ_JACOFZ010000001.1"/>
</dbReference>
<keyword evidence="2" id="KW-1185">Reference proteome</keyword>
<evidence type="ECO:0000313" key="1">
    <source>
        <dbReference type="EMBL" id="MBC3881148.1"/>
    </source>
</evidence>
<reference evidence="1" key="1">
    <citation type="submission" date="2020-08" db="EMBL/GenBank/DDBJ databases">
        <title>Novel species isolated from subtropical streams in China.</title>
        <authorList>
            <person name="Lu H."/>
        </authorList>
    </citation>
    <scope>NUCLEOTIDE SEQUENCE</scope>
    <source>
        <strain evidence="1">LX22W</strain>
    </source>
</reference>
<sequence length="82" mass="8629">MKSNVFAKLFKNLRSITPVFGSAIVGSTKASRAQTALVNLINSPSAFSESELSNDFSPLMHQAHIGNALRSLSSHLTGASPA</sequence>
<evidence type="ECO:0000313" key="2">
    <source>
        <dbReference type="Proteomes" id="UP000627446"/>
    </source>
</evidence>
<accession>A0A923KNX3</accession>
<organism evidence="1 2">
    <name type="scientific">Undibacterium nitidum</name>
    <dbReference type="NCBI Taxonomy" id="2762298"/>
    <lineage>
        <taxon>Bacteria</taxon>
        <taxon>Pseudomonadati</taxon>
        <taxon>Pseudomonadota</taxon>
        <taxon>Betaproteobacteria</taxon>
        <taxon>Burkholderiales</taxon>
        <taxon>Oxalobacteraceae</taxon>
        <taxon>Undibacterium</taxon>
    </lineage>
</organism>
<gene>
    <name evidence="1" type="ORF">H8K36_07190</name>
</gene>
<protein>
    <submittedName>
        <fullName evidence="1">Uncharacterized protein</fullName>
    </submittedName>
</protein>